<dbReference type="NCBIfam" id="TIGR00044">
    <property type="entry name" value="YggS family pyridoxal phosphate-dependent enzyme"/>
    <property type="match status" value="1"/>
</dbReference>
<dbReference type="Gene3D" id="3.20.20.10">
    <property type="entry name" value="Alanine racemase"/>
    <property type="match status" value="1"/>
</dbReference>
<dbReference type="InterPro" id="IPR001608">
    <property type="entry name" value="Ala_racemase_N"/>
</dbReference>
<dbReference type="Pfam" id="PF01168">
    <property type="entry name" value="Ala_racemase_N"/>
    <property type="match status" value="1"/>
</dbReference>
<evidence type="ECO:0000259" key="4">
    <source>
        <dbReference type="Pfam" id="PF01168"/>
    </source>
</evidence>
<dbReference type="InterPro" id="IPR029066">
    <property type="entry name" value="PLP-binding_barrel"/>
</dbReference>
<dbReference type="CDD" id="cd00635">
    <property type="entry name" value="PLPDE_III_YBL036c_like"/>
    <property type="match status" value="1"/>
</dbReference>
<keyword evidence="6" id="KW-1185">Reference proteome</keyword>
<proteinExistence type="inferred from homology"/>
<dbReference type="RefSeq" id="WP_169364594.1">
    <property type="nucleotide sequence ID" value="NZ_JAAVJL010000001.1"/>
</dbReference>
<comment type="similarity">
    <text evidence="2 3">Belongs to the pyridoxal phosphate-binding protein YggS/PROSC family.</text>
</comment>
<reference evidence="5 6" key="1">
    <citation type="submission" date="2020-03" db="EMBL/GenBank/DDBJ databases">
        <title>Draft Genome Sequence of 2-Methylisoborneol Producing Pseudanabaena yagii Strain GIHE-NHR1 Isolated from North Han River in South Korea.</title>
        <authorList>
            <person name="Jeong J."/>
        </authorList>
    </citation>
    <scope>NUCLEOTIDE SEQUENCE [LARGE SCALE GENOMIC DNA]</scope>
    <source>
        <strain evidence="5 6">GIHE-NHR1</strain>
    </source>
</reference>
<evidence type="ECO:0000256" key="3">
    <source>
        <dbReference type="RuleBase" id="RU004514"/>
    </source>
</evidence>
<sequence length="219" mass="24110">MSQTIADRLNQIRVNIPPQVKLVAVSKYTTTEAVRAAYAAGVRDFGESRVQDSKIKQTELADLTDITWHMIGSLQSNKARQAIAQFDWIHSLDRLSLASQCDRLIQELGKSPKLLLQVKLAEDPHKSGWTEAELLADLPQLEKLQNLDIVGLMTILPLGLNGDQAYEVFSRVGELAAKLRSLGWANIQELSMGMSADYAIAVKAGATMIRVGSQIFSGY</sequence>
<accession>A0ABX1LS90</accession>
<evidence type="ECO:0000313" key="6">
    <source>
        <dbReference type="Proteomes" id="UP000738376"/>
    </source>
</evidence>
<comment type="caution">
    <text evidence="5">The sequence shown here is derived from an EMBL/GenBank/DDBJ whole genome shotgun (WGS) entry which is preliminary data.</text>
</comment>
<dbReference type="InterPro" id="IPR011078">
    <property type="entry name" value="PyrdxlP_homeostasis"/>
</dbReference>
<protein>
    <recommendedName>
        <fullName evidence="2">Pyridoxal phosphate homeostasis protein</fullName>
        <shortName evidence="2">PLP homeostasis protein</shortName>
    </recommendedName>
</protein>
<dbReference type="SUPFAM" id="SSF51419">
    <property type="entry name" value="PLP-binding barrel"/>
    <property type="match status" value="1"/>
</dbReference>
<evidence type="ECO:0000313" key="5">
    <source>
        <dbReference type="EMBL" id="NMF59017.1"/>
    </source>
</evidence>
<evidence type="ECO:0000256" key="1">
    <source>
        <dbReference type="ARBA" id="ARBA00022898"/>
    </source>
</evidence>
<dbReference type="Proteomes" id="UP000738376">
    <property type="component" value="Unassembled WGS sequence"/>
</dbReference>
<dbReference type="PIRSF" id="PIRSF004848">
    <property type="entry name" value="YBL036c_PLPDEIII"/>
    <property type="match status" value="1"/>
</dbReference>
<evidence type="ECO:0000256" key="2">
    <source>
        <dbReference type="HAMAP-Rule" id="MF_02087"/>
    </source>
</evidence>
<keyword evidence="1 2" id="KW-0663">Pyridoxal phosphate</keyword>
<organism evidence="5 6">
    <name type="scientific">Pseudanabaena yagii GIHE-NHR1</name>
    <dbReference type="NCBI Taxonomy" id="2722753"/>
    <lineage>
        <taxon>Bacteria</taxon>
        <taxon>Bacillati</taxon>
        <taxon>Cyanobacteriota</taxon>
        <taxon>Cyanophyceae</taxon>
        <taxon>Pseudanabaenales</taxon>
        <taxon>Pseudanabaenaceae</taxon>
        <taxon>Pseudanabaena</taxon>
        <taxon>Pseudanabaena yagii</taxon>
    </lineage>
</organism>
<dbReference type="PANTHER" id="PTHR10146:SF14">
    <property type="entry name" value="PYRIDOXAL PHOSPHATE HOMEOSTASIS PROTEIN"/>
    <property type="match status" value="1"/>
</dbReference>
<dbReference type="EMBL" id="JAAVJL010000001">
    <property type="protein sequence ID" value="NMF59017.1"/>
    <property type="molecule type" value="Genomic_DNA"/>
</dbReference>
<feature type="modified residue" description="N6-(pyridoxal phosphate)lysine" evidence="2">
    <location>
        <position position="27"/>
    </location>
</feature>
<feature type="domain" description="Alanine racemase N-terminal" evidence="4">
    <location>
        <begin position="3"/>
        <end position="216"/>
    </location>
</feature>
<gene>
    <name evidence="5" type="ORF">HC246_13580</name>
</gene>
<dbReference type="PANTHER" id="PTHR10146">
    <property type="entry name" value="PROLINE SYNTHETASE CO-TRANSCRIBED BACTERIAL HOMOLOG PROTEIN"/>
    <property type="match status" value="1"/>
</dbReference>
<dbReference type="HAMAP" id="MF_02087">
    <property type="entry name" value="PLP_homeostasis"/>
    <property type="match status" value="1"/>
</dbReference>
<comment type="function">
    <text evidence="2">Pyridoxal 5'-phosphate (PLP)-binding protein, which is involved in PLP homeostasis.</text>
</comment>
<name>A0ABX1LS90_9CYAN</name>